<name>A0A6S7A744_9BURK</name>
<feature type="domain" description="FAD/NAD(P)-binding" evidence="5">
    <location>
        <begin position="6"/>
        <end position="315"/>
    </location>
</feature>
<dbReference type="PANTHER" id="PTHR43557:SF2">
    <property type="entry name" value="RIESKE DOMAIN-CONTAINING PROTEIN-RELATED"/>
    <property type="match status" value="1"/>
</dbReference>
<organism evidence="7 8">
    <name type="scientific">Achromobacter pestifer</name>
    <dbReference type="NCBI Taxonomy" id="1353889"/>
    <lineage>
        <taxon>Bacteria</taxon>
        <taxon>Pseudomonadati</taxon>
        <taxon>Pseudomonadota</taxon>
        <taxon>Betaproteobacteria</taxon>
        <taxon>Burkholderiales</taxon>
        <taxon>Alcaligenaceae</taxon>
        <taxon>Achromobacter</taxon>
    </lineage>
</organism>
<keyword evidence="3" id="KW-0274">FAD</keyword>
<dbReference type="SUPFAM" id="SSF55424">
    <property type="entry name" value="FAD/NAD-linked reductases, dimerisation (C-terminal) domain"/>
    <property type="match status" value="1"/>
</dbReference>
<evidence type="ECO:0000259" key="5">
    <source>
        <dbReference type="Pfam" id="PF07992"/>
    </source>
</evidence>
<dbReference type="Gene3D" id="3.50.50.60">
    <property type="entry name" value="FAD/NAD(P)-binding domain"/>
    <property type="match status" value="2"/>
</dbReference>
<dbReference type="Pfam" id="PF14759">
    <property type="entry name" value="Reductase_C"/>
    <property type="match status" value="1"/>
</dbReference>
<sequence length="433" mass="46024">MGDADSILIIGAGQSGAVAAATLRDLGHEGPITLIGREAHAPYERPPLSKAVLQAAEAHAQTAVHPTDFYEQRRITLLTDADVVRLDAAAHLVQLADGRQLSYHRCLLATGGRARELPSLPRGTPGVHYIRTLDDAAALRAGLTPNARVVIIGGGFLGLEVASTARALGAAVTVLESARRLLERVLPPALSDWLAERARHAGVTLRLDARIARSTRQPHPDASVQHQACFAIELQDGAVLDADVVVVAIGLTPEVALAEQAGLALDAANGGIVVDTHCRSSDPDLYAAGDCASQHRRHLNTALRLESWQNANQQARAAAAGMLGLPVPGEAYPWFWTDQFGCNVQMLGLPQPDLSYACRGVPQSQADAPKFIWLGHRDGVPVHAIAINAGGDLRQLRVLFEQGLRIDPQRYADETVALKPLVKACQQNAAATS</sequence>
<dbReference type="GO" id="GO:0016651">
    <property type="term" value="F:oxidoreductase activity, acting on NAD(P)H"/>
    <property type="evidence" value="ECO:0007669"/>
    <property type="project" value="TreeGrafter"/>
</dbReference>
<dbReference type="InterPro" id="IPR028202">
    <property type="entry name" value="Reductase_C"/>
</dbReference>
<dbReference type="EC" id="1.18.1.5" evidence="7"/>
<keyword evidence="4 7" id="KW-0560">Oxidoreductase</keyword>
<dbReference type="EMBL" id="CADIJX010000015">
    <property type="protein sequence ID" value="CAB3710280.1"/>
    <property type="molecule type" value="Genomic_DNA"/>
</dbReference>
<evidence type="ECO:0000256" key="4">
    <source>
        <dbReference type="ARBA" id="ARBA00023002"/>
    </source>
</evidence>
<gene>
    <name evidence="7" type="primary">camA</name>
    <name evidence="7" type="ORF">LMG3431_05957</name>
</gene>
<dbReference type="PRINTS" id="PR00411">
    <property type="entry name" value="PNDRDTASEI"/>
</dbReference>
<dbReference type="InterPro" id="IPR036188">
    <property type="entry name" value="FAD/NAD-bd_sf"/>
</dbReference>
<dbReference type="GO" id="GO:0005737">
    <property type="term" value="C:cytoplasm"/>
    <property type="evidence" value="ECO:0007669"/>
    <property type="project" value="TreeGrafter"/>
</dbReference>
<evidence type="ECO:0000259" key="6">
    <source>
        <dbReference type="Pfam" id="PF14759"/>
    </source>
</evidence>
<dbReference type="PRINTS" id="PR00368">
    <property type="entry name" value="FADPNR"/>
</dbReference>
<evidence type="ECO:0000256" key="2">
    <source>
        <dbReference type="ARBA" id="ARBA00022630"/>
    </source>
</evidence>
<dbReference type="AlphaFoldDB" id="A0A6S7A744"/>
<dbReference type="PANTHER" id="PTHR43557">
    <property type="entry name" value="APOPTOSIS-INDUCING FACTOR 1"/>
    <property type="match status" value="1"/>
</dbReference>
<dbReference type="InterPro" id="IPR016156">
    <property type="entry name" value="FAD/NAD-linked_Rdtase_dimer_sf"/>
</dbReference>
<evidence type="ECO:0000256" key="1">
    <source>
        <dbReference type="ARBA" id="ARBA00001974"/>
    </source>
</evidence>
<keyword evidence="2" id="KW-0285">Flavoprotein</keyword>
<dbReference type="InterPro" id="IPR050446">
    <property type="entry name" value="FAD-oxidoreductase/Apoptosis"/>
</dbReference>
<protein>
    <submittedName>
        <fullName evidence="7">Putidaredoxin reductase CamA</fullName>
        <ecNumber evidence="7">1.18.1.5</ecNumber>
    </submittedName>
</protein>
<accession>A0A6S7A744</accession>
<dbReference type="SUPFAM" id="SSF51905">
    <property type="entry name" value="FAD/NAD(P)-binding domain"/>
    <property type="match status" value="1"/>
</dbReference>
<reference evidence="7 8" key="1">
    <citation type="submission" date="2020-04" db="EMBL/GenBank/DDBJ databases">
        <authorList>
            <person name="De Canck E."/>
        </authorList>
    </citation>
    <scope>NUCLEOTIDE SEQUENCE [LARGE SCALE GENOMIC DNA]</scope>
    <source>
        <strain evidence="7 8">LMG 3431</strain>
    </source>
</reference>
<dbReference type="InterPro" id="IPR023753">
    <property type="entry name" value="FAD/NAD-binding_dom"/>
</dbReference>
<dbReference type="RefSeq" id="WP_175178167.1">
    <property type="nucleotide sequence ID" value="NZ_CADIJX010000015.1"/>
</dbReference>
<evidence type="ECO:0000256" key="3">
    <source>
        <dbReference type="ARBA" id="ARBA00022827"/>
    </source>
</evidence>
<feature type="domain" description="Reductase C-terminal" evidence="6">
    <location>
        <begin position="334"/>
        <end position="421"/>
    </location>
</feature>
<comment type="cofactor">
    <cofactor evidence="1">
        <name>FAD</name>
        <dbReference type="ChEBI" id="CHEBI:57692"/>
    </cofactor>
</comment>
<dbReference type="Proteomes" id="UP000494108">
    <property type="component" value="Unassembled WGS sequence"/>
</dbReference>
<evidence type="ECO:0000313" key="8">
    <source>
        <dbReference type="Proteomes" id="UP000494108"/>
    </source>
</evidence>
<keyword evidence="8" id="KW-1185">Reference proteome</keyword>
<dbReference type="Pfam" id="PF07992">
    <property type="entry name" value="Pyr_redox_2"/>
    <property type="match status" value="1"/>
</dbReference>
<evidence type="ECO:0000313" key="7">
    <source>
        <dbReference type="EMBL" id="CAB3710280.1"/>
    </source>
</evidence>
<dbReference type="Gene3D" id="3.30.390.30">
    <property type="match status" value="1"/>
</dbReference>
<proteinExistence type="predicted"/>